<organism evidence="2 3">
    <name type="scientific">Diaporthe helianthi</name>
    <dbReference type="NCBI Taxonomy" id="158607"/>
    <lineage>
        <taxon>Eukaryota</taxon>
        <taxon>Fungi</taxon>
        <taxon>Dikarya</taxon>
        <taxon>Ascomycota</taxon>
        <taxon>Pezizomycotina</taxon>
        <taxon>Sordariomycetes</taxon>
        <taxon>Sordariomycetidae</taxon>
        <taxon>Diaporthales</taxon>
        <taxon>Diaporthaceae</taxon>
        <taxon>Diaporthe</taxon>
    </lineage>
</organism>
<dbReference type="SUPFAM" id="SSF49503">
    <property type="entry name" value="Cupredoxins"/>
    <property type="match status" value="1"/>
</dbReference>
<protein>
    <recommendedName>
        <fullName evidence="1">Plastocyanin-like domain-containing protein</fullName>
    </recommendedName>
</protein>
<feature type="domain" description="Plastocyanin-like" evidence="1">
    <location>
        <begin position="103"/>
        <end position="235"/>
    </location>
</feature>
<dbReference type="InterPro" id="IPR011706">
    <property type="entry name" value="Cu-oxidase_C"/>
</dbReference>
<reference evidence="2" key="1">
    <citation type="submission" date="2017-09" db="EMBL/GenBank/DDBJ databases">
        <title>Polyketide synthases of a Diaporthe helianthi virulent isolate.</title>
        <authorList>
            <person name="Baroncelli R."/>
        </authorList>
    </citation>
    <scope>NUCLEOTIDE SEQUENCE [LARGE SCALE GENOMIC DNA]</scope>
    <source>
        <strain evidence="2">7/96</strain>
    </source>
</reference>
<keyword evidence="3" id="KW-1185">Reference proteome</keyword>
<evidence type="ECO:0000313" key="3">
    <source>
        <dbReference type="Proteomes" id="UP000094444"/>
    </source>
</evidence>
<gene>
    <name evidence="2" type="ORF">DHEL01_v207782</name>
</gene>
<dbReference type="GO" id="GO:0016491">
    <property type="term" value="F:oxidoreductase activity"/>
    <property type="evidence" value="ECO:0007669"/>
    <property type="project" value="InterPro"/>
</dbReference>
<evidence type="ECO:0000313" key="2">
    <source>
        <dbReference type="EMBL" id="POS73818.1"/>
    </source>
</evidence>
<comment type="caution">
    <text evidence="2">The sequence shown here is derived from an EMBL/GenBank/DDBJ whole genome shotgun (WGS) entry which is preliminary data.</text>
</comment>
<dbReference type="AlphaFoldDB" id="A0A2P5HU78"/>
<dbReference type="EMBL" id="MAVT02000729">
    <property type="protein sequence ID" value="POS73818.1"/>
    <property type="molecule type" value="Genomic_DNA"/>
</dbReference>
<name>A0A2P5HU78_DIAHE</name>
<dbReference type="Gene3D" id="2.60.40.420">
    <property type="entry name" value="Cupredoxins - blue copper proteins"/>
    <property type="match status" value="1"/>
</dbReference>
<sequence length="266" mass="28966">MKLPEAKPSEEQVCLLKDSTVRPHCREVEANFLPPYPAVPVPVPAAKSRSWSWGKRDHAAAAAAADLTYRLTAGVQKSKTEAHAPEYFINEKPWQLFRASMMPVLFNFAQDSESARAAAQEFEKPIIGSVPAGAVVDLIIENTLNESIPLYKHGEPHWVLGSARDGEFPYDTVSEAVRAGFGSLNLENPGLAIVHDLPPLGWSVVRFKAASGVATMMHAVKLRMFALGMSVPILEGLDAENAVDIPEYAKARPHVEFKPANDGVFG</sequence>
<dbReference type="STRING" id="158607.A0A2P5HU78"/>
<dbReference type="GO" id="GO:0005507">
    <property type="term" value="F:copper ion binding"/>
    <property type="evidence" value="ECO:0007669"/>
    <property type="project" value="InterPro"/>
</dbReference>
<proteinExistence type="predicted"/>
<accession>A0A2P5HU78</accession>
<evidence type="ECO:0000259" key="1">
    <source>
        <dbReference type="Pfam" id="PF07731"/>
    </source>
</evidence>
<dbReference type="InterPro" id="IPR008972">
    <property type="entry name" value="Cupredoxin"/>
</dbReference>
<dbReference type="InParanoid" id="A0A2P5HU78"/>
<dbReference type="OrthoDB" id="2121828at2759"/>
<dbReference type="Proteomes" id="UP000094444">
    <property type="component" value="Unassembled WGS sequence"/>
</dbReference>
<dbReference type="Pfam" id="PF07731">
    <property type="entry name" value="Cu-oxidase_2"/>
    <property type="match status" value="1"/>
</dbReference>